<evidence type="ECO:0000313" key="3">
    <source>
        <dbReference type="Proteomes" id="UP001165287"/>
    </source>
</evidence>
<reference evidence="2" key="1">
    <citation type="submission" date="2024-05" db="EMBL/GenBank/DDBJ databases">
        <title>Metabacillus sp. nov., isolated from the rhizosphere soil of tomato plants.</title>
        <authorList>
            <person name="Ma R."/>
        </authorList>
    </citation>
    <scope>NUCLEOTIDE SEQUENCE</scope>
    <source>
        <strain evidence="2">DBTR6</strain>
    </source>
</reference>
<keyword evidence="1" id="KW-1133">Transmembrane helix</keyword>
<feature type="transmembrane region" description="Helical" evidence="1">
    <location>
        <begin position="39"/>
        <end position="57"/>
    </location>
</feature>
<organism evidence="2 3">
    <name type="scientific">Metabacillus rhizolycopersici</name>
    <dbReference type="NCBI Taxonomy" id="2875709"/>
    <lineage>
        <taxon>Bacteria</taxon>
        <taxon>Bacillati</taxon>
        <taxon>Bacillota</taxon>
        <taxon>Bacilli</taxon>
        <taxon>Bacillales</taxon>
        <taxon>Bacillaceae</taxon>
        <taxon>Metabacillus</taxon>
    </lineage>
</organism>
<proteinExistence type="predicted"/>
<evidence type="ECO:0000313" key="2">
    <source>
        <dbReference type="EMBL" id="MBZ5748675.1"/>
    </source>
</evidence>
<gene>
    <name evidence="2" type="ORF">K9V48_00045</name>
</gene>
<keyword evidence="1" id="KW-0812">Transmembrane</keyword>
<dbReference type="Proteomes" id="UP001165287">
    <property type="component" value="Unassembled WGS sequence"/>
</dbReference>
<feature type="transmembrane region" description="Helical" evidence="1">
    <location>
        <begin position="6"/>
        <end position="27"/>
    </location>
</feature>
<sequence length="97" mass="11170">MGTFLIHIFGIICEFYLFCLCMTHVFIDKPNKVLLFELKTMKSSYLFALLGIGMWSALEKVKIPDKWFYPVYIGCFLSVAIISFVILATNLPHLNVK</sequence>
<dbReference type="RefSeq" id="WP_224135691.1">
    <property type="nucleotide sequence ID" value="NZ_JAIQUM010000001.1"/>
</dbReference>
<keyword evidence="3" id="KW-1185">Reference proteome</keyword>
<name>A0ABS7UL85_9BACI</name>
<dbReference type="EMBL" id="JAIQUM010000001">
    <property type="protein sequence ID" value="MBZ5748675.1"/>
    <property type="molecule type" value="Genomic_DNA"/>
</dbReference>
<keyword evidence="1" id="KW-0472">Membrane</keyword>
<accession>A0ABS7UL85</accession>
<evidence type="ECO:0000256" key="1">
    <source>
        <dbReference type="SAM" id="Phobius"/>
    </source>
</evidence>
<comment type="caution">
    <text evidence="2">The sequence shown here is derived from an EMBL/GenBank/DDBJ whole genome shotgun (WGS) entry which is preliminary data.</text>
</comment>
<protein>
    <submittedName>
        <fullName evidence="2">Uncharacterized protein</fullName>
    </submittedName>
</protein>
<feature type="transmembrane region" description="Helical" evidence="1">
    <location>
        <begin position="69"/>
        <end position="91"/>
    </location>
</feature>